<dbReference type="InterPro" id="IPR013328">
    <property type="entry name" value="6PGD_dom2"/>
</dbReference>
<accession>A0A926NFL6</accession>
<dbReference type="Pfam" id="PF02558">
    <property type="entry name" value="ApbA"/>
    <property type="match status" value="1"/>
</dbReference>
<dbReference type="SUPFAM" id="SSF48179">
    <property type="entry name" value="6-phosphogluconate dehydrogenase C-terminal domain-like"/>
    <property type="match status" value="1"/>
</dbReference>
<organism evidence="14 15">
    <name type="scientific">Metabacillus arenae</name>
    <dbReference type="NCBI Taxonomy" id="2771434"/>
    <lineage>
        <taxon>Bacteria</taxon>
        <taxon>Bacillati</taxon>
        <taxon>Bacillota</taxon>
        <taxon>Bacilli</taxon>
        <taxon>Bacillales</taxon>
        <taxon>Bacillaceae</taxon>
        <taxon>Metabacillus</taxon>
    </lineage>
</organism>
<dbReference type="RefSeq" id="WP_191157003.1">
    <property type="nucleotide sequence ID" value="NZ_JACXAI010000006.1"/>
</dbReference>
<comment type="caution">
    <text evidence="14">The sequence shown here is derived from an EMBL/GenBank/DDBJ whole genome shotgun (WGS) entry which is preliminary data.</text>
</comment>
<comment type="similarity">
    <text evidence="3 11">Belongs to the ketopantoate reductase family.</text>
</comment>
<evidence type="ECO:0000256" key="3">
    <source>
        <dbReference type="ARBA" id="ARBA00007870"/>
    </source>
</evidence>
<dbReference type="PANTHER" id="PTHR43765:SF2">
    <property type="entry name" value="2-DEHYDROPANTOATE 2-REDUCTASE"/>
    <property type="match status" value="1"/>
</dbReference>
<dbReference type="GO" id="GO:0005737">
    <property type="term" value="C:cytoplasm"/>
    <property type="evidence" value="ECO:0007669"/>
    <property type="project" value="TreeGrafter"/>
</dbReference>
<dbReference type="GO" id="GO:0050661">
    <property type="term" value="F:NADP binding"/>
    <property type="evidence" value="ECO:0007669"/>
    <property type="project" value="TreeGrafter"/>
</dbReference>
<dbReference type="PANTHER" id="PTHR43765">
    <property type="entry name" value="2-DEHYDROPANTOATE 2-REDUCTASE-RELATED"/>
    <property type="match status" value="1"/>
</dbReference>
<reference evidence="14" key="1">
    <citation type="submission" date="2020-09" db="EMBL/GenBank/DDBJ databases">
        <title>A novel bacterium of genus Bacillus, isolated from South China Sea.</title>
        <authorList>
            <person name="Huang H."/>
            <person name="Mo K."/>
            <person name="Hu Y."/>
        </authorList>
    </citation>
    <scope>NUCLEOTIDE SEQUENCE</scope>
    <source>
        <strain evidence="14">IB182487</strain>
    </source>
</reference>
<dbReference type="InterPro" id="IPR050838">
    <property type="entry name" value="Ketopantoate_reductase"/>
</dbReference>
<dbReference type="EMBL" id="JACXAI010000006">
    <property type="protein sequence ID" value="MBD1379920.1"/>
    <property type="molecule type" value="Genomic_DNA"/>
</dbReference>
<dbReference type="Proteomes" id="UP000626844">
    <property type="component" value="Unassembled WGS sequence"/>
</dbReference>
<dbReference type="GO" id="GO:0015940">
    <property type="term" value="P:pantothenate biosynthetic process"/>
    <property type="evidence" value="ECO:0007669"/>
    <property type="project" value="UniProtKB-KW"/>
</dbReference>
<dbReference type="NCBIfam" id="TIGR00745">
    <property type="entry name" value="apbA_panE"/>
    <property type="match status" value="1"/>
</dbReference>
<gene>
    <name evidence="14" type="ORF">IC621_06755</name>
</gene>
<keyword evidence="6 11" id="KW-0566">Pantothenate biosynthesis</keyword>
<evidence type="ECO:0000256" key="2">
    <source>
        <dbReference type="ARBA" id="ARBA00004994"/>
    </source>
</evidence>
<dbReference type="NCBIfam" id="NF005093">
    <property type="entry name" value="PRK06522.2-4"/>
    <property type="match status" value="1"/>
</dbReference>
<keyword evidence="15" id="KW-1185">Reference proteome</keyword>
<comment type="catalytic activity">
    <reaction evidence="10 11">
        <text>(R)-pantoate + NADP(+) = 2-dehydropantoate + NADPH + H(+)</text>
        <dbReference type="Rhea" id="RHEA:16233"/>
        <dbReference type="ChEBI" id="CHEBI:11561"/>
        <dbReference type="ChEBI" id="CHEBI:15378"/>
        <dbReference type="ChEBI" id="CHEBI:15980"/>
        <dbReference type="ChEBI" id="CHEBI:57783"/>
        <dbReference type="ChEBI" id="CHEBI:58349"/>
        <dbReference type="EC" id="1.1.1.169"/>
    </reaction>
</comment>
<dbReference type="SUPFAM" id="SSF51735">
    <property type="entry name" value="NAD(P)-binding Rossmann-fold domains"/>
    <property type="match status" value="1"/>
</dbReference>
<dbReference type="Gene3D" id="1.10.1040.10">
    <property type="entry name" value="N-(1-d-carboxylethyl)-l-norvaline Dehydrogenase, domain 2"/>
    <property type="match status" value="1"/>
</dbReference>
<dbReference type="InterPro" id="IPR003710">
    <property type="entry name" value="ApbA"/>
</dbReference>
<feature type="domain" description="Ketopantoate reductase N-terminal" evidence="12">
    <location>
        <begin position="3"/>
        <end position="143"/>
    </location>
</feature>
<dbReference type="InterPro" id="IPR013752">
    <property type="entry name" value="KPA_reductase"/>
</dbReference>
<name>A0A926NFL6_9BACI</name>
<evidence type="ECO:0000259" key="12">
    <source>
        <dbReference type="Pfam" id="PF02558"/>
    </source>
</evidence>
<keyword evidence="7 11" id="KW-0521">NADP</keyword>
<proteinExistence type="inferred from homology"/>
<evidence type="ECO:0000256" key="11">
    <source>
        <dbReference type="RuleBase" id="RU362068"/>
    </source>
</evidence>
<dbReference type="AlphaFoldDB" id="A0A926NFL6"/>
<feature type="domain" description="Ketopantoate reductase C-terminal" evidence="13">
    <location>
        <begin position="172"/>
        <end position="289"/>
    </location>
</feature>
<dbReference type="InterPro" id="IPR036291">
    <property type="entry name" value="NAD(P)-bd_dom_sf"/>
</dbReference>
<dbReference type="EC" id="1.1.1.169" evidence="4 11"/>
<evidence type="ECO:0000313" key="15">
    <source>
        <dbReference type="Proteomes" id="UP000626844"/>
    </source>
</evidence>
<dbReference type="Pfam" id="PF08546">
    <property type="entry name" value="ApbA_C"/>
    <property type="match status" value="1"/>
</dbReference>
<evidence type="ECO:0000256" key="8">
    <source>
        <dbReference type="ARBA" id="ARBA00023002"/>
    </source>
</evidence>
<evidence type="ECO:0000256" key="6">
    <source>
        <dbReference type="ARBA" id="ARBA00022655"/>
    </source>
</evidence>
<dbReference type="GO" id="GO:0008677">
    <property type="term" value="F:2-dehydropantoate 2-reductase activity"/>
    <property type="evidence" value="ECO:0007669"/>
    <property type="project" value="UniProtKB-EC"/>
</dbReference>
<sequence>MKIGIIGAGSVGLLFAAKLSASFPVTLYTKTKTQAKLLNDNGILLDGTKVKSASFHASSETIYEEDIQIVTVKQYQLEKIVGNLKRTTSRTVIFLQNGMSHISCMNELAHHRLYVGVVEHGALKINDYHVCHTGKGLTRLSAYHHNDDKNLKPLLVSKLAVFPFIYEEDWYEMLSKKLLVNICINPLTALFKVKNGGLLQNDYLYKLFETVFDEAFLALKLNNREFYWRHVHTICEKTSANTSSMLEDILHHRRTEVDAIVGYMLEKAKREGMPVPALRFLYFAIKGLEEEKGELT</sequence>
<evidence type="ECO:0000259" key="13">
    <source>
        <dbReference type="Pfam" id="PF08546"/>
    </source>
</evidence>
<evidence type="ECO:0000256" key="4">
    <source>
        <dbReference type="ARBA" id="ARBA00013014"/>
    </source>
</evidence>
<keyword evidence="8 11" id="KW-0560">Oxidoreductase</keyword>
<evidence type="ECO:0000256" key="1">
    <source>
        <dbReference type="ARBA" id="ARBA00002919"/>
    </source>
</evidence>
<evidence type="ECO:0000313" key="14">
    <source>
        <dbReference type="EMBL" id="MBD1379920.1"/>
    </source>
</evidence>
<evidence type="ECO:0000256" key="10">
    <source>
        <dbReference type="ARBA" id="ARBA00048793"/>
    </source>
</evidence>
<comment type="function">
    <text evidence="1 11">Catalyzes the NADPH-dependent reduction of ketopantoate into pantoic acid.</text>
</comment>
<protein>
    <recommendedName>
        <fullName evidence="5 11">2-dehydropantoate 2-reductase</fullName>
        <ecNumber evidence="4 11">1.1.1.169</ecNumber>
    </recommendedName>
    <alternativeName>
        <fullName evidence="9 11">Ketopantoate reductase</fullName>
    </alternativeName>
</protein>
<comment type="pathway">
    <text evidence="2 11">Cofactor biosynthesis; (R)-pantothenate biosynthesis; (R)-pantoate from 3-methyl-2-oxobutanoate: step 2/2.</text>
</comment>
<evidence type="ECO:0000256" key="5">
    <source>
        <dbReference type="ARBA" id="ARBA00019465"/>
    </source>
</evidence>
<dbReference type="InterPro" id="IPR008927">
    <property type="entry name" value="6-PGluconate_DH-like_C_sf"/>
</dbReference>
<dbReference type="Gene3D" id="3.40.50.720">
    <property type="entry name" value="NAD(P)-binding Rossmann-like Domain"/>
    <property type="match status" value="1"/>
</dbReference>
<evidence type="ECO:0000256" key="9">
    <source>
        <dbReference type="ARBA" id="ARBA00032024"/>
    </source>
</evidence>
<dbReference type="InterPro" id="IPR013332">
    <property type="entry name" value="KPR_N"/>
</dbReference>
<evidence type="ECO:0000256" key="7">
    <source>
        <dbReference type="ARBA" id="ARBA00022857"/>
    </source>
</evidence>